<dbReference type="InterPro" id="IPR001770">
    <property type="entry name" value="G-protein_gamma"/>
</dbReference>
<dbReference type="PROSITE" id="PS50058">
    <property type="entry name" value="G_PROTEIN_GAMMA"/>
    <property type="match status" value="2"/>
</dbReference>
<dbReference type="AlphaFoldDB" id="A0A1I8HIM0"/>
<evidence type="ECO:0000256" key="7">
    <source>
        <dbReference type="ARBA" id="ARBA00023288"/>
    </source>
</evidence>
<feature type="domain" description="G protein gamma" evidence="10">
    <location>
        <begin position="322"/>
        <end position="392"/>
    </location>
</feature>
<proteinExistence type="inferred from homology"/>
<dbReference type="Pfam" id="PF00631">
    <property type="entry name" value="G-gamma"/>
    <property type="match status" value="2"/>
</dbReference>
<accession>A0A1I8HIM0</accession>
<dbReference type="SUPFAM" id="SSF48670">
    <property type="entry name" value="Transducin (heterotrimeric G protein), gamma chain"/>
    <property type="match status" value="2"/>
</dbReference>
<reference evidence="12" key="1">
    <citation type="submission" date="2016-11" db="UniProtKB">
        <authorList>
            <consortium name="WormBaseParasite"/>
        </authorList>
    </citation>
    <scope>IDENTIFICATION</scope>
</reference>
<evidence type="ECO:0000256" key="2">
    <source>
        <dbReference type="ARBA" id="ARBA00007431"/>
    </source>
</evidence>
<evidence type="ECO:0000256" key="4">
    <source>
        <dbReference type="ARBA" id="ARBA00022481"/>
    </source>
</evidence>
<keyword evidence="5 9" id="KW-0472">Membrane</keyword>
<dbReference type="Proteomes" id="UP000095280">
    <property type="component" value="Unplaced"/>
</dbReference>
<evidence type="ECO:0000313" key="12">
    <source>
        <dbReference type="WBParaSite" id="maker-uti_cns_0006488-snap-gene-0.7-mRNA-1"/>
    </source>
</evidence>
<evidence type="ECO:0000256" key="6">
    <source>
        <dbReference type="ARBA" id="ARBA00023224"/>
    </source>
</evidence>
<comment type="function">
    <text evidence="9">Guanine nucleotide-binding proteins (G proteins) are involved as a modulator or transducer in various transmembrane signaling systems. The beta and gamma chains are required for the GTPase activity, for replacement of GDP by GTP, and for G protein-effector interaction.</text>
</comment>
<comment type="subcellular location">
    <subcellularLocation>
        <location evidence="1 9">Cell membrane</location>
        <topology evidence="1 9">Lipid-anchor</topology>
        <orientation evidence="1 9">Cytoplasmic side</orientation>
    </subcellularLocation>
</comment>
<protein>
    <recommendedName>
        <fullName evidence="9">Guanine nucleotide-binding protein subunit gamma</fullName>
    </recommendedName>
</protein>
<name>A0A1I8HIM0_9PLAT</name>
<comment type="subunit">
    <text evidence="9">G proteins are composed of 3 units; alpha, beta and gamma.</text>
</comment>
<evidence type="ECO:0000256" key="5">
    <source>
        <dbReference type="ARBA" id="ARBA00023136"/>
    </source>
</evidence>
<dbReference type="GO" id="GO:0005834">
    <property type="term" value="C:heterotrimeric G-protein complex"/>
    <property type="evidence" value="ECO:0007669"/>
    <property type="project" value="InterPro"/>
</dbReference>
<feature type="domain" description="G protein gamma" evidence="10">
    <location>
        <begin position="230"/>
        <end position="290"/>
    </location>
</feature>
<keyword evidence="4" id="KW-0488">Methylation</keyword>
<dbReference type="FunFam" id="4.10.260.10:FF:000001">
    <property type="entry name" value="Guanine nucleotide-binding protein subunit gamma"/>
    <property type="match status" value="1"/>
</dbReference>
<dbReference type="PRINTS" id="PR00321">
    <property type="entry name" value="GPROTEING"/>
</dbReference>
<dbReference type="WBParaSite" id="maker-uti_cns_0006488-snap-gene-0.7-mRNA-1">
    <property type="protein sequence ID" value="maker-uti_cns_0006488-snap-gene-0.7-mRNA-1"/>
    <property type="gene ID" value="maker-uti_cns_0006488-snap-gene-0.7"/>
</dbReference>
<keyword evidence="11" id="KW-1185">Reference proteome</keyword>
<dbReference type="SMART" id="SM00224">
    <property type="entry name" value="GGL"/>
    <property type="match status" value="2"/>
</dbReference>
<dbReference type="GO" id="GO:0031681">
    <property type="term" value="F:G-protein beta-subunit binding"/>
    <property type="evidence" value="ECO:0007669"/>
    <property type="project" value="InterPro"/>
</dbReference>
<keyword evidence="6 9" id="KW-0807">Transducer</keyword>
<evidence type="ECO:0000313" key="11">
    <source>
        <dbReference type="Proteomes" id="UP000095280"/>
    </source>
</evidence>
<keyword evidence="3 9" id="KW-1003">Cell membrane</keyword>
<dbReference type="SMART" id="SM01224">
    <property type="entry name" value="G_gamma"/>
    <property type="match status" value="2"/>
</dbReference>
<evidence type="ECO:0000256" key="3">
    <source>
        <dbReference type="ARBA" id="ARBA00022475"/>
    </source>
</evidence>
<dbReference type="Gene3D" id="4.10.260.10">
    <property type="entry name" value="Transducin (heterotrimeric G protein), gamma chain"/>
    <property type="match status" value="2"/>
</dbReference>
<keyword evidence="8" id="KW-0636">Prenylation</keyword>
<dbReference type="GO" id="GO:0007186">
    <property type="term" value="P:G protein-coupled receptor signaling pathway"/>
    <property type="evidence" value="ECO:0007669"/>
    <property type="project" value="InterPro"/>
</dbReference>
<comment type="similarity">
    <text evidence="2 9">Belongs to the G protein gamma family.</text>
</comment>
<dbReference type="CDD" id="cd00068">
    <property type="entry name" value="GGL"/>
    <property type="match status" value="2"/>
</dbReference>
<dbReference type="InterPro" id="IPR015898">
    <property type="entry name" value="G-protein_gamma-like_dom"/>
</dbReference>
<evidence type="ECO:0000259" key="10">
    <source>
        <dbReference type="PROSITE" id="PS50058"/>
    </source>
</evidence>
<keyword evidence="7 9" id="KW-0449">Lipoprotein</keyword>
<evidence type="ECO:0000256" key="9">
    <source>
        <dbReference type="RuleBase" id="RU004973"/>
    </source>
</evidence>
<sequence>GIPAAARVNAGTEELRPPRPRSVASACAALRSKLTLKNLATPLLSGTEAGWWKLWNVIAGCGASVEAVERQWRLWSVSGGCGVSLEAMERHWRLWRLWSVSGGYGASLEAVEAVERQWKLWSVSGGCGASVEDVERHWRLWSVIAGCGASVEAVERQWRLWSVSGGCGVSLEAVWRLWSVSGGCGASLEAVWRLWSVSGGCGASVEAIESPSRQAAGPKAPRKNCTCTGSKKMVEQLRQEAALERKPVSECVREMLQFVEKEKEGDCLVTGFAAKKDNPIQSLRGRCVYELSATSSRTFLNNNIIEFKVSNFVRAKTTVSLTVSKLADALAVQRCMVEQLRVEAGLNRLSVSQTVAELIKYCEDRSADDMLINGFTKQTENPFKEKGGCVAL</sequence>
<organism evidence="11 12">
    <name type="scientific">Macrostomum lignano</name>
    <dbReference type="NCBI Taxonomy" id="282301"/>
    <lineage>
        <taxon>Eukaryota</taxon>
        <taxon>Metazoa</taxon>
        <taxon>Spiralia</taxon>
        <taxon>Lophotrochozoa</taxon>
        <taxon>Platyhelminthes</taxon>
        <taxon>Rhabditophora</taxon>
        <taxon>Macrostomorpha</taxon>
        <taxon>Macrostomida</taxon>
        <taxon>Macrostomidae</taxon>
        <taxon>Macrostomum</taxon>
    </lineage>
</organism>
<evidence type="ECO:0000256" key="8">
    <source>
        <dbReference type="ARBA" id="ARBA00023289"/>
    </source>
</evidence>
<dbReference type="PANTHER" id="PTHR13809">
    <property type="entry name" value="GUANINE NUCLEOTIDE-BINDING PROTEIN GAMMA SUBUNIT"/>
    <property type="match status" value="1"/>
</dbReference>
<evidence type="ECO:0000256" key="1">
    <source>
        <dbReference type="ARBA" id="ARBA00004342"/>
    </source>
</evidence>
<dbReference type="InterPro" id="IPR036284">
    <property type="entry name" value="GGL_sf"/>
</dbReference>